<dbReference type="GeneID" id="75077317"/>
<dbReference type="EMBL" id="CYZA01000024">
    <property type="protein sequence ID" value="CUO46228.1"/>
    <property type="molecule type" value="Genomic_DNA"/>
</dbReference>
<evidence type="ECO:0000256" key="1">
    <source>
        <dbReference type="ARBA" id="ARBA00004370"/>
    </source>
</evidence>
<evidence type="ECO:0000256" key="3">
    <source>
        <dbReference type="ARBA" id="ARBA00022679"/>
    </source>
</evidence>
<dbReference type="SUPFAM" id="SSF158472">
    <property type="entry name" value="HAMP domain-like"/>
    <property type="match status" value="1"/>
</dbReference>
<dbReference type="GO" id="GO:0000155">
    <property type="term" value="F:phosphorelay sensor kinase activity"/>
    <property type="evidence" value="ECO:0007669"/>
    <property type="project" value="InterPro"/>
</dbReference>
<dbReference type="RefSeq" id="WP_025581263.1">
    <property type="nucleotide sequence ID" value="NZ_CYZA01000024.1"/>
</dbReference>
<evidence type="ECO:0000313" key="7">
    <source>
        <dbReference type="EMBL" id="CUO46228.1"/>
    </source>
</evidence>
<evidence type="ECO:0000256" key="4">
    <source>
        <dbReference type="ARBA" id="ARBA00022777"/>
    </source>
</evidence>
<dbReference type="PANTHER" id="PTHR34220:SF7">
    <property type="entry name" value="SENSOR HISTIDINE KINASE YPDA"/>
    <property type="match status" value="1"/>
</dbReference>
<name>A0A174FB98_9FIRM</name>
<evidence type="ECO:0000256" key="2">
    <source>
        <dbReference type="ARBA" id="ARBA00022553"/>
    </source>
</evidence>
<dbReference type="Gene3D" id="3.30.565.10">
    <property type="entry name" value="Histidine kinase-like ATPase, C-terminal domain"/>
    <property type="match status" value="1"/>
</dbReference>
<dbReference type="PROSITE" id="PS50885">
    <property type="entry name" value="HAMP"/>
    <property type="match status" value="1"/>
</dbReference>
<evidence type="ECO:0000256" key="5">
    <source>
        <dbReference type="SAM" id="Phobius"/>
    </source>
</evidence>
<dbReference type="PANTHER" id="PTHR34220">
    <property type="entry name" value="SENSOR HISTIDINE KINASE YPDA"/>
    <property type="match status" value="1"/>
</dbReference>
<dbReference type="InterPro" id="IPR003660">
    <property type="entry name" value="HAMP_dom"/>
</dbReference>
<dbReference type="InterPro" id="IPR003594">
    <property type="entry name" value="HATPase_dom"/>
</dbReference>
<keyword evidence="5" id="KW-0812">Transmembrane</keyword>
<comment type="subcellular location">
    <subcellularLocation>
        <location evidence="1">Membrane</location>
    </subcellularLocation>
</comment>
<dbReference type="Pfam" id="PF06580">
    <property type="entry name" value="His_kinase"/>
    <property type="match status" value="1"/>
</dbReference>
<feature type="transmembrane region" description="Helical" evidence="5">
    <location>
        <begin position="12"/>
        <end position="34"/>
    </location>
</feature>
<keyword evidence="3" id="KW-0808">Transferase</keyword>
<dbReference type="InterPro" id="IPR036890">
    <property type="entry name" value="HATPase_C_sf"/>
</dbReference>
<dbReference type="AlphaFoldDB" id="A0A174FB98"/>
<reference evidence="7 8" key="1">
    <citation type="submission" date="2015-09" db="EMBL/GenBank/DDBJ databases">
        <authorList>
            <consortium name="Pathogen Informatics"/>
        </authorList>
    </citation>
    <scope>NUCLEOTIDE SEQUENCE [LARGE SCALE GENOMIC DNA]</scope>
    <source>
        <strain evidence="7 8">2789STDY5608838</strain>
    </source>
</reference>
<dbReference type="InterPro" id="IPR010559">
    <property type="entry name" value="Sig_transdc_His_kin_internal"/>
</dbReference>
<dbReference type="InterPro" id="IPR050640">
    <property type="entry name" value="Bact_2-comp_sensor_kinase"/>
</dbReference>
<dbReference type="SUPFAM" id="SSF55874">
    <property type="entry name" value="ATPase domain of HSP90 chaperone/DNA topoisomerase II/histidine kinase"/>
    <property type="match status" value="1"/>
</dbReference>
<sequence>MKLNKSQWQLDFKSSIIIPCIIAITLITILLFIFPSIRYSALFSAQAENYSQNIIRQTNLGISQSLHQFETKVKNLIDDPEIRNFIISNESTDDFQYSFQNIIESYFQVNSLDAYYLEGLDLYLLHKKGSLHYGYKNTSLSDIQTSPYYRNALIYPTNLNWLPYNQKEECLELSMCIYNYTDYSLEGIVVIRLSQSFLLDKFQNLNIINADCMYILNENRQIICSTDISLLGNVFDGFELSTNACGSYSSAGKLYSYADMRSAVPAISYDKWVTVIQIDHNKLLSGFRQISTRFYILALLLILFSFISIYMFSRIITAPLYDLTKALKEIAHENFKFVLPETSFMKEYSLINHGFNKMSKKLDMLINTVYKVQLAQKEAQLKNLQSQMNPHFLFNTLQLISWKAYEYEAYPVCDMISSLSYMLQTDLYSNENKVYTLRDEMEYIKQYTLIIRCKYNNKIAIHTSIPEHLLDCIIPKLIIQPFLENSINHGLAPKPTPGVVSISVEQCDQDLLCIIEDDGVGIDNKVLQNIRSLDSPATSIDNPNKNGHHIALSNIKTRLELLYGKNYGFTITSQLSFGTRVELRIPYQTSIASKENTND</sequence>
<dbReference type="Pfam" id="PF02518">
    <property type="entry name" value="HATPase_c"/>
    <property type="match status" value="1"/>
</dbReference>
<keyword evidence="5" id="KW-0472">Membrane</keyword>
<keyword evidence="2" id="KW-0597">Phosphoprotein</keyword>
<accession>A0A174FB98</accession>
<dbReference type="Gene3D" id="6.10.340.10">
    <property type="match status" value="1"/>
</dbReference>
<feature type="transmembrane region" description="Helical" evidence="5">
    <location>
        <begin position="294"/>
        <end position="312"/>
    </location>
</feature>
<evidence type="ECO:0000259" key="6">
    <source>
        <dbReference type="PROSITE" id="PS50885"/>
    </source>
</evidence>
<protein>
    <submittedName>
        <fullName evidence="7">Inner membrane protein ypdA</fullName>
    </submittedName>
</protein>
<dbReference type="GO" id="GO:0016020">
    <property type="term" value="C:membrane"/>
    <property type="evidence" value="ECO:0007669"/>
    <property type="project" value="UniProtKB-SubCell"/>
</dbReference>
<keyword evidence="4" id="KW-0418">Kinase</keyword>
<gene>
    <name evidence="7" type="primary">ypdA_5</name>
    <name evidence="7" type="ORF">ERS852395_03114</name>
</gene>
<dbReference type="Proteomes" id="UP000095447">
    <property type="component" value="Unassembled WGS sequence"/>
</dbReference>
<organism evidence="7 8">
    <name type="scientific">Blautia obeum</name>
    <dbReference type="NCBI Taxonomy" id="40520"/>
    <lineage>
        <taxon>Bacteria</taxon>
        <taxon>Bacillati</taxon>
        <taxon>Bacillota</taxon>
        <taxon>Clostridia</taxon>
        <taxon>Lachnospirales</taxon>
        <taxon>Lachnospiraceae</taxon>
        <taxon>Blautia</taxon>
    </lineage>
</organism>
<evidence type="ECO:0000313" key="8">
    <source>
        <dbReference type="Proteomes" id="UP000095447"/>
    </source>
</evidence>
<keyword evidence="5" id="KW-1133">Transmembrane helix</keyword>
<feature type="domain" description="HAMP" evidence="6">
    <location>
        <begin position="314"/>
        <end position="367"/>
    </location>
</feature>
<proteinExistence type="predicted"/>